<proteinExistence type="predicted"/>
<feature type="compositionally biased region" description="Basic and acidic residues" evidence="1">
    <location>
        <begin position="281"/>
        <end position="296"/>
    </location>
</feature>
<organism evidence="2 3">
    <name type="scientific">Colletotrichum navitas</name>
    <dbReference type="NCBI Taxonomy" id="681940"/>
    <lineage>
        <taxon>Eukaryota</taxon>
        <taxon>Fungi</taxon>
        <taxon>Dikarya</taxon>
        <taxon>Ascomycota</taxon>
        <taxon>Pezizomycotina</taxon>
        <taxon>Sordariomycetes</taxon>
        <taxon>Hypocreomycetidae</taxon>
        <taxon>Glomerellales</taxon>
        <taxon>Glomerellaceae</taxon>
        <taxon>Colletotrichum</taxon>
        <taxon>Colletotrichum graminicola species complex</taxon>
    </lineage>
</organism>
<feature type="compositionally biased region" description="Basic and acidic residues" evidence="1">
    <location>
        <begin position="200"/>
        <end position="221"/>
    </location>
</feature>
<comment type="caution">
    <text evidence="2">The sequence shown here is derived from an EMBL/GenBank/DDBJ whole genome shotgun (WGS) entry which is preliminary data.</text>
</comment>
<dbReference type="GeneID" id="85436020"/>
<evidence type="ECO:0000256" key="1">
    <source>
        <dbReference type="SAM" id="MobiDB-lite"/>
    </source>
</evidence>
<name>A0AAD8PXK3_9PEZI</name>
<accession>A0AAD8PXK3</accession>
<dbReference type="RefSeq" id="XP_060413001.1">
    <property type="nucleotide sequence ID" value="XM_060551780.1"/>
</dbReference>
<dbReference type="Proteomes" id="UP001230504">
    <property type="component" value="Unassembled WGS sequence"/>
</dbReference>
<keyword evidence="3" id="KW-1185">Reference proteome</keyword>
<feature type="region of interest" description="Disordered" evidence="1">
    <location>
        <begin position="252"/>
        <end position="296"/>
    </location>
</feature>
<dbReference type="AlphaFoldDB" id="A0AAD8PXK3"/>
<evidence type="ECO:0000313" key="2">
    <source>
        <dbReference type="EMBL" id="KAK1586033.1"/>
    </source>
</evidence>
<dbReference type="EMBL" id="JAHLJV010000039">
    <property type="protein sequence ID" value="KAK1586033.1"/>
    <property type="molecule type" value="Genomic_DNA"/>
</dbReference>
<gene>
    <name evidence="2" type="ORF">LY79DRAFT_244906</name>
</gene>
<sequence length="296" mass="33380">MHVAKSSALTHNLLHPYYTCRSIGALIWHIHLRYDSIAPLMKFSHAALIFRATDAYLEQRGSRYLNQPHYISRYRVASVGCGEVGMVVNPHLSERITRGRPSTVPVLPRWPLYVPVRMQSCLCLKRPRPKKTVMCGDRMSVSVCLSRTAAFITLRLARSLSFNMDRAESVPYAPRSSRWEPMRTDHKRRCRTSAVDGDDHVAGEYGVDEKKGTEAVYRDPRPGGAGTSSEPVGSDVYMLMNGFWIAQSIAGETQKNGNKANQASGDQNPRRGKTPSSKSPWRHEEWAERVRLVGQR</sequence>
<reference evidence="2" key="1">
    <citation type="submission" date="2021-06" db="EMBL/GenBank/DDBJ databases">
        <title>Comparative genomics, transcriptomics and evolutionary studies reveal genomic signatures of adaptation to plant cell wall in hemibiotrophic fungi.</title>
        <authorList>
            <consortium name="DOE Joint Genome Institute"/>
            <person name="Baroncelli R."/>
            <person name="Diaz J.F."/>
            <person name="Benocci T."/>
            <person name="Peng M."/>
            <person name="Battaglia E."/>
            <person name="Haridas S."/>
            <person name="Andreopoulos W."/>
            <person name="Labutti K."/>
            <person name="Pangilinan J."/>
            <person name="Floch G.L."/>
            <person name="Makela M.R."/>
            <person name="Henrissat B."/>
            <person name="Grigoriev I.V."/>
            <person name="Crouch J.A."/>
            <person name="De Vries R.P."/>
            <person name="Sukno S.A."/>
            <person name="Thon M.R."/>
        </authorList>
    </citation>
    <scope>NUCLEOTIDE SEQUENCE</scope>
    <source>
        <strain evidence="2">CBS 125086</strain>
    </source>
</reference>
<protein>
    <submittedName>
        <fullName evidence="2">Uncharacterized protein</fullName>
    </submittedName>
</protein>
<feature type="compositionally biased region" description="Polar residues" evidence="1">
    <location>
        <begin position="252"/>
        <end position="267"/>
    </location>
</feature>
<evidence type="ECO:0000313" key="3">
    <source>
        <dbReference type="Proteomes" id="UP001230504"/>
    </source>
</evidence>
<feature type="region of interest" description="Disordered" evidence="1">
    <location>
        <begin position="200"/>
        <end position="232"/>
    </location>
</feature>